<proteinExistence type="inferred from homology"/>
<comment type="function">
    <text evidence="3">Catalyzes the oxidation of methanethiol, an organosulfur compound known to be produced in substantial amounts by gut bacteria. Selenium-binding protein which may be involved in the sensing of reactive xenobiotics in the cytoplasm. May be involved in intra-Golgi protein transport.</text>
</comment>
<keyword evidence="6" id="KW-1185">Reference proteome</keyword>
<dbReference type="AlphaFoldDB" id="A0A493T7V1"/>
<dbReference type="PANTHER" id="PTHR23300">
    <property type="entry name" value="METHANETHIOL OXIDASE"/>
    <property type="match status" value="1"/>
</dbReference>
<name>A0A493T7V1_ANAPP</name>
<dbReference type="GeneTree" id="ENSGT00390000014244"/>
<dbReference type="GO" id="GO:0005634">
    <property type="term" value="C:nucleus"/>
    <property type="evidence" value="ECO:0007669"/>
    <property type="project" value="UniProtKB-SubCell"/>
</dbReference>
<keyword evidence="3" id="KW-0007">Acetylation</keyword>
<dbReference type="PANTHER" id="PTHR23300:SF0">
    <property type="entry name" value="METHANETHIOL OXIDASE"/>
    <property type="match status" value="1"/>
</dbReference>
<comment type="similarity">
    <text evidence="1 3">Belongs to the selenium-binding protein family.</text>
</comment>
<dbReference type="GO" id="GO:0008430">
    <property type="term" value="F:selenium binding"/>
    <property type="evidence" value="ECO:0007669"/>
    <property type="project" value="UniProtKB-UniRule"/>
</dbReference>
<dbReference type="OMA" id="ANWDKKG"/>
<organism evidence="5 6">
    <name type="scientific">Anas platyrhynchos platyrhynchos</name>
    <name type="common">Northern mallard</name>
    <dbReference type="NCBI Taxonomy" id="8840"/>
    <lineage>
        <taxon>Eukaryota</taxon>
        <taxon>Metazoa</taxon>
        <taxon>Chordata</taxon>
        <taxon>Craniata</taxon>
        <taxon>Vertebrata</taxon>
        <taxon>Euteleostomi</taxon>
        <taxon>Archelosauria</taxon>
        <taxon>Archosauria</taxon>
        <taxon>Dinosauria</taxon>
        <taxon>Saurischia</taxon>
        <taxon>Theropoda</taxon>
        <taxon>Coelurosauria</taxon>
        <taxon>Aves</taxon>
        <taxon>Neognathae</taxon>
        <taxon>Galloanserae</taxon>
        <taxon>Anseriformes</taxon>
        <taxon>Anatidae</taxon>
        <taxon>Anatinae</taxon>
        <taxon>Anas</taxon>
    </lineage>
</organism>
<comment type="pathway">
    <text evidence="3">Organosulfur degradation.</text>
</comment>
<evidence type="ECO:0000256" key="1">
    <source>
        <dbReference type="ARBA" id="ARBA00005606"/>
    </source>
</evidence>
<keyword evidence="2 3" id="KW-0711">Selenium</keyword>
<dbReference type="SUPFAM" id="SSF75011">
    <property type="entry name" value="3-carboxy-cis,cis-mucoante lactonizing enzyme"/>
    <property type="match status" value="1"/>
</dbReference>
<protein>
    <recommendedName>
        <fullName evidence="3">Methanethiol oxidase</fullName>
        <shortName evidence="3">MTO</shortName>
        <ecNumber evidence="3">1.8.3.4</ecNumber>
    </recommendedName>
    <alternativeName>
        <fullName evidence="3">Selenium-binding protein 1</fullName>
    </alternativeName>
</protein>
<dbReference type="InterPro" id="IPR008826">
    <property type="entry name" value="Se-bd"/>
</dbReference>
<evidence type="ECO:0000256" key="4">
    <source>
        <dbReference type="SAM" id="MobiDB-lite"/>
    </source>
</evidence>
<evidence type="ECO:0000313" key="6">
    <source>
        <dbReference type="Proteomes" id="UP000016666"/>
    </source>
</evidence>
<feature type="region of interest" description="Disordered" evidence="4">
    <location>
        <begin position="424"/>
        <end position="451"/>
    </location>
</feature>
<comment type="subcellular location">
    <subcellularLocation>
        <location evidence="3">Nucleus</location>
    </subcellularLocation>
    <subcellularLocation>
        <location evidence="3">Cytoplasm</location>
        <location evidence="3">Cytosol</location>
    </subcellularLocation>
    <subcellularLocation>
        <location evidence="3">Membrane</location>
        <topology evidence="3">Peripheral membrane protein</topology>
    </subcellularLocation>
    <text evidence="3">May associate with Golgi membrane. May associate with the membrane of autophagosomes.</text>
</comment>
<dbReference type="EC" id="1.8.3.4" evidence="3"/>
<keyword evidence="3" id="KW-0963">Cytoplasm</keyword>
<accession>A0A493T7V1</accession>
<dbReference type="Ensembl" id="ENSAPLT00000022677.1">
    <property type="protein sequence ID" value="ENSAPLP00000021715.1"/>
    <property type="gene ID" value="ENSAPLG00000020972.1"/>
</dbReference>
<dbReference type="Proteomes" id="UP000016666">
    <property type="component" value="Unassembled WGS sequence"/>
</dbReference>
<reference evidence="5" key="2">
    <citation type="submission" date="2025-08" db="UniProtKB">
        <authorList>
            <consortium name="Ensembl"/>
        </authorList>
    </citation>
    <scope>IDENTIFICATION</scope>
</reference>
<evidence type="ECO:0000256" key="3">
    <source>
        <dbReference type="RuleBase" id="RU369071"/>
    </source>
</evidence>
<dbReference type="GO" id="GO:0015031">
    <property type="term" value="P:protein transport"/>
    <property type="evidence" value="ECO:0007669"/>
    <property type="project" value="UniProtKB-UniRule"/>
</dbReference>
<comment type="catalytic activity">
    <reaction evidence="3">
        <text>methanethiol + O2 + H2O = hydrogen sulfide + formaldehyde + H2O2 + H(+)</text>
        <dbReference type="Rhea" id="RHEA:11812"/>
        <dbReference type="ChEBI" id="CHEBI:15377"/>
        <dbReference type="ChEBI" id="CHEBI:15378"/>
        <dbReference type="ChEBI" id="CHEBI:15379"/>
        <dbReference type="ChEBI" id="CHEBI:16007"/>
        <dbReference type="ChEBI" id="CHEBI:16240"/>
        <dbReference type="ChEBI" id="CHEBI:16842"/>
        <dbReference type="ChEBI" id="CHEBI:29919"/>
        <dbReference type="EC" id="1.8.3.4"/>
    </reaction>
</comment>
<dbReference type="GO" id="GO:0018549">
    <property type="term" value="F:methanethiol oxidase activity"/>
    <property type="evidence" value="ECO:0007669"/>
    <property type="project" value="UniProtKB-UniRule"/>
</dbReference>
<keyword evidence="3" id="KW-0539">Nucleus</keyword>
<dbReference type="GO" id="GO:0016020">
    <property type="term" value="C:membrane"/>
    <property type="evidence" value="ECO:0007669"/>
    <property type="project" value="UniProtKB-SubCell"/>
</dbReference>
<dbReference type="Pfam" id="PF05694">
    <property type="entry name" value="SBP56"/>
    <property type="match status" value="1"/>
</dbReference>
<sequence length="482" mass="52468">MAPREEVAYVTCTYRETCIDQPDFLATVDLNPRSPYYGQVIHRLPMPNLKDELHSSGWGAGCVCFDNITTKRNKLILPCLISSRIYVVDVGSQCRAPKLCKMIEPVDVFWKCNKGYLSVPHSLPNGDILIANMGDPAGNGKGGFIVLDGETFELKGNWENECEAPPTGYDFWYQPRHNVLISSAGLVPKRAGRGFNPDDLKKGVFGRRLNVWNLSCRTLTQCFDLGEDSLPLSVKFLHNPDAAEGYVSCALSGIIYRFYKACCERDTWSVEEAIQIPAKEVSGWILCKMPAFTADMVISLDDKYLYLSNWLHGDIRQYDISKTCKPRLVGQVFVGGSILRGGPVTVCRDEELKCQPEPLVIKVSCVRRGGSHCALLLCSAASAFACLLRERGPDIPALCCASSARGCTVALVRCSSAWMARGCTSPTPSTARGTSSSTRTWSGKKSGGGKGPLLQGLIARSGEGASPRGLRGIPCSCCACSC</sequence>
<keyword evidence="3" id="KW-0560">Oxidoreductase</keyword>
<reference evidence="5" key="3">
    <citation type="submission" date="2025-09" db="UniProtKB">
        <authorList>
            <consortium name="Ensembl"/>
        </authorList>
    </citation>
    <scope>IDENTIFICATION</scope>
</reference>
<keyword evidence="3" id="KW-0472">Membrane</keyword>
<keyword evidence="3" id="KW-0813">Transport</keyword>
<evidence type="ECO:0000256" key="2">
    <source>
        <dbReference type="ARBA" id="ARBA00023266"/>
    </source>
</evidence>
<dbReference type="GO" id="GO:0005829">
    <property type="term" value="C:cytosol"/>
    <property type="evidence" value="ECO:0007669"/>
    <property type="project" value="UniProtKB-SubCell"/>
</dbReference>
<feature type="compositionally biased region" description="Low complexity" evidence="4">
    <location>
        <begin position="424"/>
        <end position="444"/>
    </location>
</feature>
<evidence type="ECO:0000313" key="5">
    <source>
        <dbReference type="Ensembl" id="ENSAPLP00000021715.1"/>
    </source>
</evidence>
<reference evidence="6" key="1">
    <citation type="submission" date="2017-10" db="EMBL/GenBank/DDBJ databases">
        <title>A new Pekin duck reference genome.</title>
        <authorList>
            <person name="Hou Z.-C."/>
            <person name="Zhou Z.-K."/>
            <person name="Zhu F."/>
            <person name="Hou S.-S."/>
        </authorList>
    </citation>
    <scope>NUCLEOTIDE SEQUENCE [LARGE SCALE GENOMIC DNA]</scope>
</reference>
<keyword evidence="3" id="KW-0653">Protein transport</keyword>